<comment type="similarity">
    <text evidence="9">Belongs to the bacterial CoaD family.</text>
</comment>
<dbReference type="InterPro" id="IPR001980">
    <property type="entry name" value="PPAT"/>
</dbReference>
<keyword evidence="2 9" id="KW-0808">Transferase</keyword>
<keyword evidence="5 9" id="KW-0067">ATP-binding</keyword>
<name>A0A0R1YQ36_9LACO</name>
<dbReference type="PANTHER" id="PTHR21342:SF1">
    <property type="entry name" value="PHOSPHOPANTETHEINE ADENYLYLTRANSFERASE"/>
    <property type="match status" value="1"/>
</dbReference>
<dbReference type="Pfam" id="PF01467">
    <property type="entry name" value="CTP_transf_like"/>
    <property type="match status" value="1"/>
</dbReference>
<dbReference type="Proteomes" id="UP000051010">
    <property type="component" value="Unassembled WGS sequence"/>
</dbReference>
<gene>
    <name evidence="9" type="primary">coaD</name>
    <name evidence="11" type="ORF">FD47_GL000433</name>
</gene>
<evidence type="ECO:0000256" key="1">
    <source>
        <dbReference type="ARBA" id="ARBA00022490"/>
    </source>
</evidence>
<feature type="binding site" evidence="9">
    <location>
        <position position="9"/>
    </location>
    <ligand>
        <name>substrate</name>
    </ligand>
</feature>
<feature type="binding site" evidence="9">
    <location>
        <position position="98"/>
    </location>
    <ligand>
        <name>ATP</name>
        <dbReference type="ChEBI" id="CHEBI:30616"/>
    </ligand>
</feature>
<dbReference type="GO" id="GO:0015937">
    <property type="term" value="P:coenzyme A biosynthetic process"/>
    <property type="evidence" value="ECO:0007669"/>
    <property type="project" value="UniProtKB-UniRule"/>
</dbReference>
<feature type="binding site" evidence="9">
    <location>
        <position position="73"/>
    </location>
    <ligand>
        <name>substrate</name>
    </ligand>
</feature>
<dbReference type="NCBIfam" id="TIGR01510">
    <property type="entry name" value="coaD_prev_kdtB"/>
    <property type="match status" value="1"/>
</dbReference>
<keyword evidence="7 9" id="KW-0173">Coenzyme A biosynthesis</keyword>
<comment type="cofactor">
    <cofactor evidence="9">
        <name>Mg(2+)</name>
        <dbReference type="ChEBI" id="CHEBI:18420"/>
    </cofactor>
</comment>
<dbReference type="UniPathway" id="UPA00241">
    <property type="reaction ID" value="UER00355"/>
</dbReference>
<reference evidence="11 12" key="1">
    <citation type="journal article" date="2015" name="Genome Announc.">
        <title>Expanding the biotechnology potential of lactobacilli through comparative genomics of 213 strains and associated genera.</title>
        <authorList>
            <person name="Sun Z."/>
            <person name="Harris H.M."/>
            <person name="McCann A."/>
            <person name="Guo C."/>
            <person name="Argimon S."/>
            <person name="Zhang W."/>
            <person name="Yang X."/>
            <person name="Jeffery I.B."/>
            <person name="Cooney J.C."/>
            <person name="Kagawa T.F."/>
            <person name="Liu W."/>
            <person name="Song Y."/>
            <person name="Salvetti E."/>
            <person name="Wrobel A."/>
            <person name="Rasinkangas P."/>
            <person name="Parkhill J."/>
            <person name="Rea M.C."/>
            <person name="O'Sullivan O."/>
            <person name="Ritari J."/>
            <person name="Douillard F.P."/>
            <person name="Paul Ross R."/>
            <person name="Yang R."/>
            <person name="Briner A.E."/>
            <person name="Felis G.E."/>
            <person name="de Vos W.M."/>
            <person name="Barrangou R."/>
            <person name="Klaenhammer T.R."/>
            <person name="Caufield P.W."/>
            <person name="Cui Y."/>
            <person name="Zhang H."/>
            <person name="O'Toole P.W."/>
        </authorList>
    </citation>
    <scope>NUCLEOTIDE SEQUENCE [LARGE SCALE GENOMIC DNA]</scope>
    <source>
        <strain evidence="11 12">DSM 18390</strain>
    </source>
</reference>
<feature type="binding site" evidence="9">
    <location>
        <position position="41"/>
    </location>
    <ligand>
        <name>substrate</name>
    </ligand>
</feature>
<dbReference type="GO" id="GO:0005737">
    <property type="term" value="C:cytoplasm"/>
    <property type="evidence" value="ECO:0007669"/>
    <property type="project" value="UniProtKB-SubCell"/>
</dbReference>
<comment type="pathway">
    <text evidence="9">Cofactor biosynthesis; coenzyme A biosynthesis; CoA from (R)-pantothenate: step 4/5.</text>
</comment>
<dbReference type="EMBL" id="AZFZ01000013">
    <property type="protein sequence ID" value="KRM44471.1"/>
    <property type="molecule type" value="Genomic_DNA"/>
</dbReference>
<dbReference type="GO" id="GO:0005524">
    <property type="term" value="F:ATP binding"/>
    <property type="evidence" value="ECO:0007669"/>
    <property type="project" value="UniProtKB-KW"/>
</dbReference>
<comment type="subcellular location">
    <subcellularLocation>
        <location evidence="9">Cytoplasm</location>
    </subcellularLocation>
</comment>
<accession>A0A0R1YQ36</accession>
<evidence type="ECO:0000313" key="12">
    <source>
        <dbReference type="Proteomes" id="UP000051010"/>
    </source>
</evidence>
<comment type="function">
    <text evidence="9">Reversibly transfers an adenylyl group from ATP to 4'-phosphopantetheine, yielding dephospho-CoA (dPCoA) and pyrophosphate.</text>
</comment>
<dbReference type="GO" id="GO:0004595">
    <property type="term" value="F:pantetheine-phosphate adenylyltransferase activity"/>
    <property type="evidence" value="ECO:0007669"/>
    <property type="project" value="UniProtKB-UniRule"/>
</dbReference>
<evidence type="ECO:0000256" key="3">
    <source>
        <dbReference type="ARBA" id="ARBA00022695"/>
    </source>
</evidence>
<dbReference type="HAMAP" id="MF_00151">
    <property type="entry name" value="PPAT_bact"/>
    <property type="match status" value="1"/>
</dbReference>
<dbReference type="RefSeq" id="WP_008210724.1">
    <property type="nucleotide sequence ID" value="NZ_AZFZ01000013.1"/>
</dbReference>
<keyword evidence="6 9" id="KW-0460">Magnesium</keyword>
<feature type="binding site" evidence="9">
    <location>
        <begin position="88"/>
        <end position="90"/>
    </location>
    <ligand>
        <name>ATP</name>
        <dbReference type="ChEBI" id="CHEBI:30616"/>
    </ligand>
</feature>
<dbReference type="InterPro" id="IPR004821">
    <property type="entry name" value="Cyt_trans-like"/>
</dbReference>
<evidence type="ECO:0000256" key="7">
    <source>
        <dbReference type="ARBA" id="ARBA00022993"/>
    </source>
</evidence>
<comment type="caution">
    <text evidence="11">The sequence shown here is derived from an EMBL/GenBank/DDBJ whole genome shotgun (WGS) entry which is preliminary data.</text>
</comment>
<dbReference type="InterPro" id="IPR014729">
    <property type="entry name" value="Rossmann-like_a/b/a_fold"/>
</dbReference>
<feature type="domain" description="Cytidyltransferase-like" evidence="10">
    <location>
        <begin position="5"/>
        <end position="133"/>
    </location>
</feature>
<dbReference type="PATRIC" id="fig|1423786.4.peg.451"/>
<dbReference type="PANTHER" id="PTHR21342">
    <property type="entry name" value="PHOSPHOPANTETHEINE ADENYLYLTRANSFERASE"/>
    <property type="match status" value="1"/>
</dbReference>
<dbReference type="SUPFAM" id="SSF52374">
    <property type="entry name" value="Nucleotidylyl transferase"/>
    <property type="match status" value="1"/>
</dbReference>
<evidence type="ECO:0000313" key="11">
    <source>
        <dbReference type="EMBL" id="KRM44471.1"/>
    </source>
</evidence>
<evidence type="ECO:0000256" key="9">
    <source>
        <dbReference type="HAMAP-Rule" id="MF_00151"/>
    </source>
</evidence>
<evidence type="ECO:0000256" key="8">
    <source>
        <dbReference type="ARBA" id="ARBA00029346"/>
    </source>
</evidence>
<dbReference type="NCBIfam" id="TIGR00125">
    <property type="entry name" value="cyt_tran_rel"/>
    <property type="match status" value="1"/>
</dbReference>
<keyword evidence="3 9" id="KW-0548">Nucleotidyltransferase</keyword>
<dbReference type="CDD" id="cd02163">
    <property type="entry name" value="PPAT"/>
    <property type="match status" value="1"/>
</dbReference>
<sequence length="157" mass="16793">MVKALYAGSFDPVTFGHVDIIQRAAEIFDQVVVAVSINTHKKAAFTPEQRATFIQQALGPKSAVQVIVSEELTVNLAHRLGASVLIRGIRGSADLDSEMAIAGLNSGLAPKIQTVFLPTAGQFRDLSSSMIKEIAKFHGDVTKFVPETVAKALAAKY</sequence>
<keyword evidence="1 9" id="KW-0963">Cytoplasm</keyword>
<feature type="site" description="Transition state stabilizer" evidence="9">
    <location>
        <position position="17"/>
    </location>
</feature>
<evidence type="ECO:0000256" key="6">
    <source>
        <dbReference type="ARBA" id="ARBA00022842"/>
    </source>
</evidence>
<comment type="catalytic activity">
    <reaction evidence="8 9">
        <text>(R)-4'-phosphopantetheine + ATP + H(+) = 3'-dephospho-CoA + diphosphate</text>
        <dbReference type="Rhea" id="RHEA:19801"/>
        <dbReference type="ChEBI" id="CHEBI:15378"/>
        <dbReference type="ChEBI" id="CHEBI:30616"/>
        <dbReference type="ChEBI" id="CHEBI:33019"/>
        <dbReference type="ChEBI" id="CHEBI:57328"/>
        <dbReference type="ChEBI" id="CHEBI:61723"/>
        <dbReference type="EC" id="2.7.7.3"/>
    </reaction>
</comment>
<evidence type="ECO:0000256" key="4">
    <source>
        <dbReference type="ARBA" id="ARBA00022741"/>
    </source>
</evidence>
<feature type="binding site" evidence="9">
    <location>
        <begin position="123"/>
        <end position="129"/>
    </location>
    <ligand>
        <name>ATP</name>
        <dbReference type="ChEBI" id="CHEBI:30616"/>
    </ligand>
</feature>
<feature type="binding site" evidence="9">
    <location>
        <position position="17"/>
    </location>
    <ligand>
        <name>ATP</name>
        <dbReference type="ChEBI" id="CHEBI:30616"/>
    </ligand>
</feature>
<comment type="subunit">
    <text evidence="9">Homohexamer.</text>
</comment>
<evidence type="ECO:0000256" key="5">
    <source>
        <dbReference type="ARBA" id="ARBA00022840"/>
    </source>
</evidence>
<dbReference type="PRINTS" id="PR01020">
    <property type="entry name" value="LPSBIOSNTHSS"/>
</dbReference>
<dbReference type="EC" id="2.7.7.3" evidence="9"/>
<evidence type="ECO:0000259" key="10">
    <source>
        <dbReference type="Pfam" id="PF01467"/>
    </source>
</evidence>
<evidence type="ECO:0000256" key="2">
    <source>
        <dbReference type="ARBA" id="ARBA00022679"/>
    </source>
</evidence>
<dbReference type="AlphaFoldDB" id="A0A0R1YQ36"/>
<organism evidence="11 12">
    <name type="scientific">Lentilactobacillus parafarraginis DSM 18390 = JCM 14109</name>
    <dbReference type="NCBI Taxonomy" id="1423786"/>
    <lineage>
        <taxon>Bacteria</taxon>
        <taxon>Bacillati</taxon>
        <taxon>Bacillota</taxon>
        <taxon>Bacilli</taxon>
        <taxon>Lactobacillales</taxon>
        <taxon>Lactobacillaceae</taxon>
        <taxon>Lentilactobacillus</taxon>
    </lineage>
</organism>
<keyword evidence="4 9" id="KW-0547">Nucleotide-binding</keyword>
<proteinExistence type="inferred from homology"/>
<protein>
    <recommendedName>
        <fullName evidence="9">Phosphopantetheine adenylyltransferase</fullName>
        <ecNumber evidence="9">2.7.7.3</ecNumber>
    </recommendedName>
    <alternativeName>
        <fullName evidence="9">Dephospho-CoA pyrophosphorylase</fullName>
    </alternativeName>
    <alternativeName>
        <fullName evidence="9">Pantetheine-phosphate adenylyltransferase</fullName>
        <shortName evidence="9">PPAT</shortName>
    </alternativeName>
</protein>
<dbReference type="Gene3D" id="3.40.50.620">
    <property type="entry name" value="HUPs"/>
    <property type="match status" value="1"/>
</dbReference>
<feature type="binding site" evidence="9">
    <location>
        <position position="87"/>
    </location>
    <ligand>
        <name>substrate</name>
    </ligand>
</feature>
<feature type="binding site" evidence="9">
    <location>
        <begin position="9"/>
        <end position="10"/>
    </location>
    <ligand>
        <name>ATP</name>
        <dbReference type="ChEBI" id="CHEBI:30616"/>
    </ligand>
</feature>